<gene>
    <name evidence="1" type="primary">aat</name>
    <name evidence="2" type="ORF">C4900_09215</name>
</gene>
<comment type="catalytic activity">
    <reaction evidence="1">
        <text>L-phenylalanyl-tRNA(Phe) + an N-terminal L-alpha-aminoacyl-[protein] = an N-terminal L-phenylalanyl-L-alpha-aminoacyl-[protein] + tRNA(Phe)</text>
        <dbReference type="Rhea" id="RHEA:43632"/>
        <dbReference type="Rhea" id="RHEA-COMP:9668"/>
        <dbReference type="Rhea" id="RHEA-COMP:9699"/>
        <dbReference type="Rhea" id="RHEA-COMP:10636"/>
        <dbReference type="Rhea" id="RHEA-COMP:10637"/>
        <dbReference type="ChEBI" id="CHEBI:78442"/>
        <dbReference type="ChEBI" id="CHEBI:78531"/>
        <dbReference type="ChEBI" id="CHEBI:78597"/>
        <dbReference type="ChEBI" id="CHEBI:83561"/>
        <dbReference type="EC" id="2.3.2.6"/>
    </reaction>
</comment>
<dbReference type="HAMAP" id="MF_00688">
    <property type="entry name" value="Leu_Phe_trans"/>
    <property type="match status" value="1"/>
</dbReference>
<sequence>MIAWLSPDSLAFPAVDQAPSDAPLAAGGDLSPERLLRAYAAGIFPWYNEPPILWWSPDPRMALAPADLRINRSLAKAMRRHDYTIRFDSAFPVVIRACAAPRARQPGTWINAEMITAYENLFHRGHAHSVEAWRDGVLVGGLYGVALGGAFFGESMFSMASYASKIAFVGLIARLTAAGFTLIDCQVPSEHMASLGARLMPRRVFLHELRRAVGLPIAAGRWTTAVEDAP</sequence>
<comment type="function">
    <text evidence="1">Functions in the N-end rule pathway of protein degradation where it conjugates Leu, Phe and, less efficiently, Met from aminoacyl-tRNAs to the N-termini of proteins containing an N-terminal arginine or lysine.</text>
</comment>
<keyword evidence="3" id="KW-1185">Reference proteome</keyword>
<accession>A0A1C2G121</accession>
<dbReference type="InterPro" id="IPR016181">
    <property type="entry name" value="Acyl_CoA_acyltransferase"/>
</dbReference>
<dbReference type="RefSeq" id="WP_065970640.1">
    <property type="nucleotide sequence ID" value="NZ_CP080624.1"/>
</dbReference>
<keyword evidence="1" id="KW-0963">Cytoplasm</keyword>
<dbReference type="GO" id="GO:0008914">
    <property type="term" value="F:leucyl-tRNA--protein transferase activity"/>
    <property type="evidence" value="ECO:0007669"/>
    <property type="project" value="UniProtKB-UniRule"/>
</dbReference>
<dbReference type="Pfam" id="PF03588">
    <property type="entry name" value="Leu_Phe_trans"/>
    <property type="match status" value="1"/>
</dbReference>
<dbReference type="GO" id="GO:0030163">
    <property type="term" value="P:protein catabolic process"/>
    <property type="evidence" value="ECO:0007669"/>
    <property type="project" value="UniProtKB-UniRule"/>
</dbReference>
<keyword evidence="1" id="KW-0012">Acyltransferase</keyword>
<dbReference type="EC" id="2.3.2.6" evidence="1"/>
<dbReference type="GO" id="GO:0005737">
    <property type="term" value="C:cytoplasm"/>
    <property type="evidence" value="ECO:0007669"/>
    <property type="project" value="UniProtKB-SubCell"/>
</dbReference>
<protein>
    <recommendedName>
        <fullName evidence="1">Leucyl/phenylalanyl-tRNA--protein transferase</fullName>
        <ecNumber evidence="1">2.3.2.6</ecNumber>
    </recommendedName>
    <alternativeName>
        <fullName evidence="1">L/F-transferase</fullName>
    </alternativeName>
    <alternativeName>
        <fullName evidence="1">Leucyltransferase</fullName>
    </alternativeName>
    <alternativeName>
        <fullName evidence="1">Phenyalanyltransferase</fullName>
    </alternativeName>
</protein>
<dbReference type="SUPFAM" id="SSF55729">
    <property type="entry name" value="Acyl-CoA N-acyltransferases (Nat)"/>
    <property type="match status" value="1"/>
</dbReference>
<dbReference type="Gene3D" id="3.40.630.70">
    <property type="entry name" value="Leucyl/phenylalanyl-tRNA-protein transferase, C-terminal domain"/>
    <property type="match status" value="1"/>
</dbReference>
<proteinExistence type="inferred from homology"/>
<dbReference type="AlphaFoldDB" id="A0A1C2G121"/>
<comment type="similarity">
    <text evidence="1">Belongs to the L/F-transferase family.</text>
</comment>
<comment type="catalytic activity">
    <reaction evidence="1">
        <text>N-terminal L-lysyl-[protein] + L-leucyl-tRNA(Leu) = N-terminal L-leucyl-L-lysyl-[protein] + tRNA(Leu) + H(+)</text>
        <dbReference type="Rhea" id="RHEA:12340"/>
        <dbReference type="Rhea" id="RHEA-COMP:9613"/>
        <dbReference type="Rhea" id="RHEA-COMP:9622"/>
        <dbReference type="Rhea" id="RHEA-COMP:12670"/>
        <dbReference type="Rhea" id="RHEA-COMP:12671"/>
        <dbReference type="ChEBI" id="CHEBI:15378"/>
        <dbReference type="ChEBI" id="CHEBI:65249"/>
        <dbReference type="ChEBI" id="CHEBI:78442"/>
        <dbReference type="ChEBI" id="CHEBI:78494"/>
        <dbReference type="ChEBI" id="CHEBI:133043"/>
        <dbReference type="EC" id="2.3.2.6"/>
    </reaction>
</comment>
<comment type="catalytic activity">
    <reaction evidence="1">
        <text>N-terminal L-arginyl-[protein] + L-leucyl-tRNA(Leu) = N-terminal L-leucyl-L-arginyl-[protein] + tRNA(Leu) + H(+)</text>
        <dbReference type="Rhea" id="RHEA:50416"/>
        <dbReference type="Rhea" id="RHEA-COMP:9613"/>
        <dbReference type="Rhea" id="RHEA-COMP:9622"/>
        <dbReference type="Rhea" id="RHEA-COMP:12672"/>
        <dbReference type="Rhea" id="RHEA-COMP:12673"/>
        <dbReference type="ChEBI" id="CHEBI:15378"/>
        <dbReference type="ChEBI" id="CHEBI:64719"/>
        <dbReference type="ChEBI" id="CHEBI:78442"/>
        <dbReference type="ChEBI" id="CHEBI:78494"/>
        <dbReference type="ChEBI" id="CHEBI:133044"/>
        <dbReference type="EC" id="2.3.2.6"/>
    </reaction>
</comment>
<dbReference type="InterPro" id="IPR042221">
    <property type="entry name" value="Leu/Phe-tRNA_Trfase_N"/>
</dbReference>
<evidence type="ECO:0000256" key="1">
    <source>
        <dbReference type="HAMAP-Rule" id="MF_00688"/>
    </source>
</evidence>
<dbReference type="STRING" id="163359.A9R16_12605"/>
<dbReference type="InterPro" id="IPR004616">
    <property type="entry name" value="Leu/Phe-tRNA_Trfase"/>
</dbReference>
<reference evidence="2 3" key="1">
    <citation type="submission" date="2018-02" db="EMBL/GenBank/DDBJ databases">
        <title>Insights into the biology of acidophilic members of the Acidiferrobacteraceae family derived from comparative genomic analyses.</title>
        <authorList>
            <person name="Issotta F."/>
            <person name="Thyssen C."/>
            <person name="Mena C."/>
            <person name="Moya A."/>
            <person name="Bellenberg S."/>
            <person name="Sproer C."/>
            <person name="Covarrubias P.C."/>
            <person name="Sand W."/>
            <person name="Quatrini R."/>
            <person name="Vera M."/>
        </authorList>
    </citation>
    <scope>NUCLEOTIDE SEQUENCE [LARGE SCALE GENOMIC DNA]</scope>
    <source>
        <strain evidence="3">m-1</strain>
    </source>
</reference>
<dbReference type="OrthoDB" id="9790282at2"/>
<comment type="caution">
    <text evidence="2">The sequence shown here is derived from an EMBL/GenBank/DDBJ whole genome shotgun (WGS) entry which is preliminary data.</text>
</comment>
<dbReference type="Proteomes" id="UP000253250">
    <property type="component" value="Unassembled WGS sequence"/>
</dbReference>
<organism evidence="2 3">
    <name type="scientific">Acidiferrobacter thiooxydans</name>
    <dbReference type="NCBI Taxonomy" id="163359"/>
    <lineage>
        <taxon>Bacteria</taxon>
        <taxon>Pseudomonadati</taxon>
        <taxon>Pseudomonadota</taxon>
        <taxon>Gammaproteobacteria</taxon>
        <taxon>Acidiferrobacterales</taxon>
        <taxon>Acidiferrobacteraceae</taxon>
        <taxon>Acidiferrobacter</taxon>
    </lineage>
</organism>
<name>A0A1C2G121_9GAMM</name>
<evidence type="ECO:0000313" key="3">
    <source>
        <dbReference type="Proteomes" id="UP000253250"/>
    </source>
</evidence>
<dbReference type="PANTHER" id="PTHR30098">
    <property type="entry name" value="LEUCYL/PHENYLALANYL-TRNA--PROTEIN TRANSFERASE"/>
    <property type="match status" value="1"/>
</dbReference>
<comment type="subcellular location">
    <subcellularLocation>
        <location evidence="1">Cytoplasm</location>
    </subcellularLocation>
</comment>
<dbReference type="EMBL" id="PSYR01000002">
    <property type="protein sequence ID" value="RCN56049.1"/>
    <property type="molecule type" value="Genomic_DNA"/>
</dbReference>
<keyword evidence="1 2" id="KW-0808">Transferase</keyword>
<dbReference type="PANTHER" id="PTHR30098:SF2">
    <property type="entry name" value="LEUCYL_PHENYLALANYL-TRNA--PROTEIN TRANSFERASE"/>
    <property type="match status" value="1"/>
</dbReference>
<dbReference type="NCBIfam" id="TIGR00667">
    <property type="entry name" value="aat"/>
    <property type="match status" value="1"/>
</dbReference>
<dbReference type="InterPro" id="IPR042203">
    <property type="entry name" value="Leu/Phe-tRNA_Trfase_C"/>
</dbReference>
<evidence type="ECO:0000313" key="2">
    <source>
        <dbReference type="EMBL" id="RCN56049.1"/>
    </source>
</evidence>
<dbReference type="Gene3D" id="3.30.70.3550">
    <property type="entry name" value="Leucyl/phenylalanyl-tRNA-protein transferase, N-terminal domain"/>
    <property type="match status" value="1"/>
</dbReference>